<gene>
    <name evidence="6" type="ORF">FHS81_000366</name>
</gene>
<dbReference type="AlphaFoldDB" id="A0A7W6EFF9"/>
<dbReference type="GO" id="GO:0003677">
    <property type="term" value="F:DNA binding"/>
    <property type="evidence" value="ECO:0007669"/>
    <property type="project" value="UniProtKB-KW"/>
</dbReference>
<evidence type="ECO:0000256" key="1">
    <source>
        <dbReference type="ARBA" id="ARBA00023015"/>
    </source>
</evidence>
<feature type="domain" description="HTH hxlR-type" evidence="5">
    <location>
        <begin position="54"/>
        <end position="152"/>
    </location>
</feature>
<comment type="caution">
    <text evidence="6">The sequence shown here is derived from an EMBL/GenBank/DDBJ whole genome shotgun (WGS) entry which is preliminary data.</text>
</comment>
<dbReference type="PANTHER" id="PTHR33204:SF37">
    <property type="entry name" value="HTH-TYPE TRANSCRIPTIONAL REGULATOR YODB"/>
    <property type="match status" value="1"/>
</dbReference>
<evidence type="ECO:0000259" key="5">
    <source>
        <dbReference type="PROSITE" id="PS51118"/>
    </source>
</evidence>
<dbReference type="InterPro" id="IPR002577">
    <property type="entry name" value="HTH_HxlR"/>
</dbReference>
<dbReference type="EMBL" id="JACICC010000001">
    <property type="protein sequence ID" value="MBB3808312.1"/>
    <property type="molecule type" value="Genomic_DNA"/>
</dbReference>
<reference evidence="6 7" key="1">
    <citation type="submission" date="2020-08" db="EMBL/GenBank/DDBJ databases">
        <title>Genomic Encyclopedia of Type Strains, Phase IV (KMG-IV): sequencing the most valuable type-strain genomes for metagenomic binning, comparative biology and taxonomic classification.</title>
        <authorList>
            <person name="Goeker M."/>
        </authorList>
    </citation>
    <scope>NUCLEOTIDE SEQUENCE [LARGE SCALE GENOMIC DNA]</scope>
    <source>
        <strain evidence="6 7">DSM 28760</strain>
    </source>
</reference>
<protein>
    <submittedName>
        <fullName evidence="6">DNA-binding HxlR family transcriptional regulator</fullName>
    </submittedName>
</protein>
<evidence type="ECO:0000256" key="3">
    <source>
        <dbReference type="ARBA" id="ARBA00023163"/>
    </source>
</evidence>
<feature type="region of interest" description="Disordered" evidence="4">
    <location>
        <begin position="1"/>
        <end position="39"/>
    </location>
</feature>
<dbReference type="Proteomes" id="UP000537592">
    <property type="component" value="Unassembled WGS sequence"/>
</dbReference>
<dbReference type="InterPro" id="IPR036388">
    <property type="entry name" value="WH-like_DNA-bd_sf"/>
</dbReference>
<dbReference type="InterPro" id="IPR036390">
    <property type="entry name" value="WH_DNA-bd_sf"/>
</dbReference>
<dbReference type="Gene3D" id="1.10.10.10">
    <property type="entry name" value="Winged helix-like DNA-binding domain superfamily/Winged helix DNA-binding domain"/>
    <property type="match status" value="1"/>
</dbReference>
<evidence type="ECO:0000313" key="6">
    <source>
        <dbReference type="EMBL" id="MBB3808312.1"/>
    </source>
</evidence>
<keyword evidence="7" id="KW-1185">Reference proteome</keyword>
<keyword evidence="1" id="KW-0805">Transcription regulation</keyword>
<dbReference type="SUPFAM" id="SSF46785">
    <property type="entry name" value="Winged helix' DNA-binding domain"/>
    <property type="match status" value="1"/>
</dbReference>
<evidence type="ECO:0000313" key="7">
    <source>
        <dbReference type="Proteomes" id="UP000537592"/>
    </source>
</evidence>
<evidence type="ECO:0000256" key="2">
    <source>
        <dbReference type="ARBA" id="ARBA00023125"/>
    </source>
</evidence>
<accession>A0A7W6EFF9</accession>
<proteinExistence type="predicted"/>
<dbReference type="PANTHER" id="PTHR33204">
    <property type="entry name" value="TRANSCRIPTIONAL REGULATOR, MARR FAMILY"/>
    <property type="match status" value="1"/>
</dbReference>
<evidence type="ECO:0000256" key="4">
    <source>
        <dbReference type="SAM" id="MobiDB-lite"/>
    </source>
</evidence>
<dbReference type="Pfam" id="PF01638">
    <property type="entry name" value="HxlR"/>
    <property type="match status" value="1"/>
</dbReference>
<organism evidence="6 7">
    <name type="scientific">Pseudochelatococcus contaminans</name>
    <dbReference type="NCBI Taxonomy" id="1538103"/>
    <lineage>
        <taxon>Bacteria</taxon>
        <taxon>Pseudomonadati</taxon>
        <taxon>Pseudomonadota</taxon>
        <taxon>Alphaproteobacteria</taxon>
        <taxon>Hyphomicrobiales</taxon>
        <taxon>Chelatococcaceae</taxon>
        <taxon>Pseudochelatococcus</taxon>
    </lineage>
</organism>
<dbReference type="RefSeq" id="WP_183750323.1">
    <property type="nucleotide sequence ID" value="NZ_JACICC010000001.1"/>
</dbReference>
<feature type="compositionally biased region" description="Low complexity" evidence="4">
    <location>
        <begin position="18"/>
        <end position="29"/>
    </location>
</feature>
<name>A0A7W6EFF9_9HYPH</name>
<keyword evidence="3" id="KW-0804">Transcription</keyword>
<sequence>MIPPRATAQRDNLEPHNFEPNNLEPNNLEPGHEGEPLLGLSDKLRRGDVLATACPSRAVLRRVTSRWGVLVLIALQSGTYRFSELRRSIGGVSERMLAQTLQGLEADGFVARRAYPVVPPHVEYSLTPLGAEVADKVRVLADWIEMNLPRISQSWPDGTTPPSTDAEAS</sequence>
<keyword evidence="2 6" id="KW-0238">DNA-binding</keyword>
<dbReference type="PROSITE" id="PS51118">
    <property type="entry name" value="HTH_HXLR"/>
    <property type="match status" value="1"/>
</dbReference>